<organism evidence="1 2">
    <name type="scientific">Photobacterium carnosum</name>
    <dbReference type="NCBI Taxonomy" id="2023717"/>
    <lineage>
        <taxon>Bacteria</taxon>
        <taxon>Pseudomonadati</taxon>
        <taxon>Pseudomonadota</taxon>
        <taxon>Gammaproteobacteria</taxon>
        <taxon>Vibrionales</taxon>
        <taxon>Vibrionaceae</taxon>
        <taxon>Photobacterium</taxon>
    </lineage>
</organism>
<protein>
    <submittedName>
        <fullName evidence="1">Uncharacterized protein</fullName>
    </submittedName>
</protein>
<reference evidence="1 2" key="1">
    <citation type="journal article" date="2018" name="Syst. Appl. Microbiol.">
        <title>Photobacterium carnosum sp. nov., isolated from spoiled modified atmosphere packaged poultry meat.</title>
        <authorList>
            <person name="Hilgarth M."/>
            <person name="Fuertes S."/>
            <person name="Ehrmann M."/>
            <person name="Vogel R.F."/>
        </authorList>
    </citation>
    <scope>NUCLEOTIDE SEQUENCE [LARGE SCALE GENOMIC DNA]</scope>
    <source>
        <strain evidence="1 2">TMW 2.2021</strain>
    </source>
</reference>
<gene>
    <name evidence="1" type="ORF">CIK00_15200</name>
</gene>
<name>A0A2N4UPK9_9GAMM</name>
<dbReference type="EMBL" id="NPIB01000021">
    <property type="protein sequence ID" value="PLC56960.1"/>
    <property type="molecule type" value="Genomic_DNA"/>
</dbReference>
<dbReference type="Proteomes" id="UP000234420">
    <property type="component" value="Unassembled WGS sequence"/>
</dbReference>
<keyword evidence="2" id="KW-1185">Reference proteome</keyword>
<proteinExistence type="predicted"/>
<accession>A0A2N4UPK9</accession>
<sequence>MTVVNMFSETQSKDALIINKYARKVERLVSAINFTLPSDQFLVWYEQLSNQLLDGLGLTGEDGSYNYALIHLSLRFLNSEVVRCQIDAEVHTHDWLESDVSVVCDRVTEALHCSKSNGIGLGDLKCVGEFIKVQDQETFDANQKMVNSDVSLGQYLLGAAILTNNKAAHRLSLMSDYDDSTFIKMMLKLYSQYALSLFPLEYMTEVQYMELWSICEVVSGSGKEIMYNYSPSTLVKFIEYLSTDLDISI</sequence>
<evidence type="ECO:0000313" key="2">
    <source>
        <dbReference type="Proteomes" id="UP000234420"/>
    </source>
</evidence>
<dbReference type="RefSeq" id="WP_065208035.1">
    <property type="nucleotide sequence ID" value="NZ_JABJXE010000011.1"/>
</dbReference>
<dbReference type="AlphaFoldDB" id="A0A2N4UPK9"/>
<comment type="caution">
    <text evidence="1">The sequence shown here is derived from an EMBL/GenBank/DDBJ whole genome shotgun (WGS) entry which is preliminary data.</text>
</comment>
<evidence type="ECO:0000313" key="1">
    <source>
        <dbReference type="EMBL" id="PLC56960.1"/>
    </source>
</evidence>